<dbReference type="Pfam" id="PF03808">
    <property type="entry name" value="Glyco_tran_WecG"/>
    <property type="match status" value="1"/>
</dbReference>
<name>A0A2H0X8Q3_UNCKA</name>
<keyword evidence="2 3" id="KW-0808">Transferase</keyword>
<dbReference type="EMBL" id="PEYV01000058">
    <property type="protein sequence ID" value="PIS21306.1"/>
    <property type="molecule type" value="Genomic_DNA"/>
</dbReference>
<proteinExistence type="predicted"/>
<dbReference type="PANTHER" id="PTHR34136">
    <property type="match status" value="1"/>
</dbReference>
<comment type="caution">
    <text evidence="3">The sequence shown here is derived from an EMBL/GenBank/DDBJ whole genome shotgun (WGS) entry which is preliminary data.</text>
</comment>
<dbReference type="Proteomes" id="UP000231098">
    <property type="component" value="Unassembled WGS sequence"/>
</dbReference>
<organism evidence="3 4">
    <name type="scientific">candidate division WWE3 bacterium CG08_land_8_20_14_0_20_41_15</name>
    <dbReference type="NCBI Taxonomy" id="1975086"/>
    <lineage>
        <taxon>Bacteria</taxon>
        <taxon>Katanobacteria</taxon>
    </lineage>
</organism>
<accession>A0A2H0X8Q3</accession>
<protein>
    <submittedName>
        <fullName evidence="3">Glycosyltransferase</fullName>
    </submittedName>
</protein>
<keyword evidence="1" id="KW-0328">Glycosyltransferase</keyword>
<evidence type="ECO:0000256" key="2">
    <source>
        <dbReference type="ARBA" id="ARBA00022679"/>
    </source>
</evidence>
<reference evidence="4" key="1">
    <citation type="submission" date="2017-09" db="EMBL/GenBank/DDBJ databases">
        <title>Depth-based differentiation of microbial function through sediment-hosted aquifers and enrichment of novel symbionts in the deep terrestrial subsurface.</title>
        <authorList>
            <person name="Probst A.J."/>
            <person name="Ladd B."/>
            <person name="Jarett J.K."/>
            <person name="Geller-Mcgrath D.E."/>
            <person name="Sieber C.M.K."/>
            <person name="Emerson J.B."/>
            <person name="Anantharaman K."/>
            <person name="Thomas B.C."/>
            <person name="Malmstrom R."/>
            <person name="Stieglmeier M."/>
            <person name="Klingl A."/>
            <person name="Woyke T."/>
            <person name="Ryan C.M."/>
            <person name="Banfield J.F."/>
        </authorList>
    </citation>
    <scope>NUCLEOTIDE SEQUENCE [LARGE SCALE GENOMIC DNA]</scope>
</reference>
<sequence>MIVNEKVEILGVEIDNVNLISSLEIVSEFLKLYKPSHVVTVNPEFLVEANHNIKFKRVLNKADLKLPDGFGLVIASNLFKTPLKARVTGIDFVYHLLSLSDKNGYKIFFLGGAEGVAEKATYKIREMYPNLKVFFSEGSTNVRKESEEEKEKTVNEINKSGAEILLVAYGSPWQDLWISENAKYLKSVRVAVGVGGSLDFISGKVRRAPLIFQKLGLEWLFRLIIEPRRIKRIFRAVVVFPIMVILNAVKDPAKPRLEWRSENEKATG</sequence>
<gene>
    <name evidence="3" type="ORF">COT51_03450</name>
</gene>
<dbReference type="PANTHER" id="PTHR34136:SF1">
    <property type="entry name" value="UDP-N-ACETYL-D-MANNOSAMINURONIC ACID TRANSFERASE"/>
    <property type="match status" value="1"/>
</dbReference>
<dbReference type="GO" id="GO:0016758">
    <property type="term" value="F:hexosyltransferase activity"/>
    <property type="evidence" value="ECO:0007669"/>
    <property type="project" value="TreeGrafter"/>
</dbReference>
<evidence type="ECO:0000313" key="4">
    <source>
        <dbReference type="Proteomes" id="UP000231098"/>
    </source>
</evidence>
<dbReference type="AlphaFoldDB" id="A0A2H0X8Q3"/>
<dbReference type="InterPro" id="IPR004629">
    <property type="entry name" value="WecG_TagA_CpsF"/>
</dbReference>
<dbReference type="NCBIfam" id="TIGR00696">
    <property type="entry name" value="wecG_tagA_cpsF"/>
    <property type="match status" value="1"/>
</dbReference>
<evidence type="ECO:0000256" key="1">
    <source>
        <dbReference type="ARBA" id="ARBA00022676"/>
    </source>
</evidence>
<evidence type="ECO:0000313" key="3">
    <source>
        <dbReference type="EMBL" id="PIS21306.1"/>
    </source>
</evidence>
<dbReference type="CDD" id="cd06533">
    <property type="entry name" value="Glyco_transf_WecG_TagA"/>
    <property type="match status" value="1"/>
</dbReference>